<dbReference type="NCBIfam" id="NF004825">
    <property type="entry name" value="PRK06181.1"/>
    <property type="match status" value="1"/>
</dbReference>
<evidence type="ECO:0000256" key="3">
    <source>
        <dbReference type="ARBA" id="ARBA00022857"/>
    </source>
</evidence>
<evidence type="ECO:0000313" key="9">
    <source>
        <dbReference type="Proteomes" id="UP001634393"/>
    </source>
</evidence>
<dbReference type="GO" id="GO:0016616">
    <property type="term" value="F:oxidoreductase activity, acting on the CH-OH group of donors, NAD or NADP as acceptor"/>
    <property type="evidence" value="ECO:0007669"/>
    <property type="project" value="UniProtKB-ARBA"/>
</dbReference>
<dbReference type="PANTHER" id="PTHR43391:SF89">
    <property type="entry name" value="11-BETA-HYDROXYSTEROID DEHYDROGENASE 1A-RELATED"/>
    <property type="match status" value="1"/>
</dbReference>
<evidence type="ECO:0000256" key="6">
    <source>
        <dbReference type="SAM" id="Phobius"/>
    </source>
</evidence>
<proteinExistence type="inferred from homology"/>
<keyword evidence="9" id="KW-1185">Reference proteome</keyword>
<dbReference type="FunFam" id="3.40.50.720:FF:000084">
    <property type="entry name" value="Short-chain dehydrogenase reductase"/>
    <property type="match status" value="1"/>
</dbReference>
<evidence type="ECO:0000256" key="1">
    <source>
        <dbReference type="ARBA" id="ARBA00004606"/>
    </source>
</evidence>
<dbReference type="PANTHER" id="PTHR43391">
    <property type="entry name" value="RETINOL DEHYDROGENASE-RELATED"/>
    <property type="match status" value="1"/>
</dbReference>
<gene>
    <name evidence="8" type="ORF">ACJIZ3_004450</name>
</gene>
<keyword evidence="3" id="KW-0521">NADP</keyword>
<dbReference type="Pfam" id="PF00106">
    <property type="entry name" value="adh_short"/>
    <property type="match status" value="2"/>
</dbReference>
<sequence length="714" mass="80259">MEVIHTFLNLAAPPFTFFTLLLFLPPFQFFKFFLSVLGTLFTEDVAGKVVLITGASSGIGESLAYEYAKRGASLVLAARREKSLQEVAERARDLGATDVVVVRADVSKVEDCRRIVDQAINHFGRLDHLVNNAGITAVAMLEEIEDITDFRAIMDINFWGYVYMTKFALPYLRNSNGRIIVLSSSASWLSTPRMSIYNASKAAISQFYETLRVEIGQDVGITLVTPGFIESELTQGKIMNKEGKHIVDQDMRDVQVNVIPIMNVESCAKAIVRGATRGERYVTEPTWFKVTYFWKAFCPEVLETMYRLFYISDDPREAIGKKVLDYTGVKSVLYPETVQFSTAHASIMVMDLVNTFLNNSLPGFSIHAFLAFFPVYLCYKALYYICRSVFSQDLAGKVVLITGASSGIGEHLAYEYGRRGAYLVIGARRENALREVAENAYWLGSPRAIPIRTDVSNVDDCKRLIEEAVNQFGRLDHLVLNSGVTSVSLFEDIPDVTNITPAMDINFWGMVYTTYFAAPYLRMTKGRIVVIGSSVSWLNEPRLGFYGVKYLFFVFVRVFNLRSASKAAVLSFFETLRAEFGSDIGITIVSPGLIESEMTKGKFLNQDGNIVVDQEMRDVVMSATPMESVARMAKAAVDSACRGDRNLTFPFWYEALFLIKICFREATDLFQRWFFITEPGVSAREAISKKIIDLPLLKDILWPDSIRSPKIKTN</sequence>
<dbReference type="InterPro" id="IPR036291">
    <property type="entry name" value="NAD(P)-bd_dom_sf"/>
</dbReference>
<evidence type="ECO:0000256" key="4">
    <source>
        <dbReference type="ARBA" id="ARBA00022968"/>
    </source>
</evidence>
<feature type="domain" description="Ketoreductase" evidence="7">
    <location>
        <begin position="48"/>
        <end position="232"/>
    </location>
</feature>
<dbReference type="InterPro" id="IPR057326">
    <property type="entry name" value="KR_dom"/>
</dbReference>
<dbReference type="InterPro" id="IPR002347">
    <property type="entry name" value="SDR_fam"/>
</dbReference>
<evidence type="ECO:0000256" key="5">
    <source>
        <dbReference type="ARBA" id="ARBA00023002"/>
    </source>
</evidence>
<keyword evidence="5" id="KW-0560">Oxidoreductase</keyword>
<feature type="transmembrane region" description="Helical" evidence="6">
    <location>
        <begin position="7"/>
        <end position="27"/>
    </location>
</feature>
<dbReference type="PROSITE" id="PS00061">
    <property type="entry name" value="ADH_SHORT"/>
    <property type="match status" value="1"/>
</dbReference>
<dbReference type="PRINTS" id="PR00080">
    <property type="entry name" value="SDRFAMILY"/>
</dbReference>
<evidence type="ECO:0000259" key="7">
    <source>
        <dbReference type="SMART" id="SM00822"/>
    </source>
</evidence>
<dbReference type="InterPro" id="IPR020904">
    <property type="entry name" value="Sc_DH/Rdtase_CS"/>
</dbReference>
<dbReference type="GO" id="GO:0016020">
    <property type="term" value="C:membrane"/>
    <property type="evidence" value="ECO:0007669"/>
    <property type="project" value="UniProtKB-SubCell"/>
</dbReference>
<accession>A0ABD3S293</accession>
<keyword evidence="6" id="KW-0472">Membrane</keyword>
<organism evidence="8 9">
    <name type="scientific">Penstemon smallii</name>
    <dbReference type="NCBI Taxonomy" id="265156"/>
    <lineage>
        <taxon>Eukaryota</taxon>
        <taxon>Viridiplantae</taxon>
        <taxon>Streptophyta</taxon>
        <taxon>Embryophyta</taxon>
        <taxon>Tracheophyta</taxon>
        <taxon>Spermatophyta</taxon>
        <taxon>Magnoliopsida</taxon>
        <taxon>eudicotyledons</taxon>
        <taxon>Gunneridae</taxon>
        <taxon>Pentapetalae</taxon>
        <taxon>asterids</taxon>
        <taxon>lamiids</taxon>
        <taxon>Lamiales</taxon>
        <taxon>Plantaginaceae</taxon>
        <taxon>Cheloneae</taxon>
        <taxon>Penstemon</taxon>
    </lineage>
</organism>
<keyword evidence="6" id="KW-1133">Transmembrane helix</keyword>
<dbReference type="SUPFAM" id="SSF51735">
    <property type="entry name" value="NAD(P)-binding Rossmann-fold domains"/>
    <property type="match status" value="2"/>
</dbReference>
<dbReference type="Proteomes" id="UP001634393">
    <property type="component" value="Unassembled WGS sequence"/>
</dbReference>
<dbReference type="EMBL" id="JBJXBP010000007">
    <property type="protein sequence ID" value="KAL3818545.1"/>
    <property type="molecule type" value="Genomic_DNA"/>
</dbReference>
<reference evidence="8 9" key="1">
    <citation type="submission" date="2024-12" db="EMBL/GenBank/DDBJ databases">
        <title>The unique morphological basis and parallel evolutionary history of personate flowers in Penstemon.</title>
        <authorList>
            <person name="Depatie T.H."/>
            <person name="Wessinger C.A."/>
        </authorList>
    </citation>
    <scope>NUCLEOTIDE SEQUENCE [LARGE SCALE GENOMIC DNA]</scope>
    <source>
        <strain evidence="8">WTNN_2</strain>
        <tissue evidence="8">Leaf</tissue>
    </source>
</reference>
<evidence type="ECO:0000313" key="8">
    <source>
        <dbReference type="EMBL" id="KAL3818545.1"/>
    </source>
</evidence>
<protein>
    <recommendedName>
        <fullName evidence="7">Ketoreductase domain-containing protein</fullName>
    </recommendedName>
</protein>
<dbReference type="SMART" id="SM00822">
    <property type="entry name" value="PKS_KR"/>
    <property type="match status" value="1"/>
</dbReference>
<dbReference type="PRINTS" id="PR00081">
    <property type="entry name" value="GDHRDH"/>
</dbReference>
<keyword evidence="6" id="KW-0812">Transmembrane</keyword>
<comment type="caution">
    <text evidence="8">The sequence shown here is derived from an EMBL/GenBank/DDBJ whole genome shotgun (WGS) entry which is preliminary data.</text>
</comment>
<evidence type="ECO:0000256" key="2">
    <source>
        <dbReference type="ARBA" id="ARBA00006484"/>
    </source>
</evidence>
<name>A0ABD3S293_9LAMI</name>
<dbReference type="Gene3D" id="3.40.50.720">
    <property type="entry name" value="NAD(P)-binding Rossmann-like Domain"/>
    <property type="match status" value="2"/>
</dbReference>
<comment type="subcellular location">
    <subcellularLocation>
        <location evidence="1">Membrane</location>
        <topology evidence="1">Single-pass type II membrane protein</topology>
    </subcellularLocation>
</comment>
<comment type="similarity">
    <text evidence="2">Belongs to the short-chain dehydrogenases/reductases (SDR) family.</text>
</comment>
<dbReference type="AlphaFoldDB" id="A0ABD3S293"/>
<keyword evidence="4" id="KW-0735">Signal-anchor</keyword>